<dbReference type="HOGENOM" id="CLU_981328_0_0_1"/>
<reference evidence="2" key="1">
    <citation type="submission" date="2015-04" db="UniProtKB">
        <authorList>
            <consortium name="EnsemblPlants"/>
        </authorList>
    </citation>
    <scope>IDENTIFICATION</scope>
</reference>
<keyword evidence="3" id="KW-1185">Reference proteome</keyword>
<dbReference type="Proteomes" id="UP000026961">
    <property type="component" value="Chromosome 4"/>
</dbReference>
<dbReference type="Gramene" id="OGLUM04G06100.1">
    <property type="protein sequence ID" value="OGLUM04G06100.1"/>
    <property type="gene ID" value="OGLUM04G06100"/>
</dbReference>
<proteinExistence type="predicted"/>
<reference evidence="2" key="2">
    <citation type="submission" date="2018-05" db="EMBL/GenBank/DDBJ databases">
        <title>OgluRS3 (Oryza glumaepatula Reference Sequence Version 3).</title>
        <authorList>
            <person name="Zhang J."/>
            <person name="Kudrna D."/>
            <person name="Lee S."/>
            <person name="Talag J."/>
            <person name="Welchert J."/>
            <person name="Wing R.A."/>
        </authorList>
    </citation>
    <scope>NUCLEOTIDE SEQUENCE [LARGE SCALE GENOMIC DNA]</scope>
</reference>
<evidence type="ECO:0000313" key="3">
    <source>
        <dbReference type="Proteomes" id="UP000026961"/>
    </source>
</evidence>
<evidence type="ECO:0000256" key="1">
    <source>
        <dbReference type="SAM" id="MobiDB-lite"/>
    </source>
</evidence>
<dbReference type="EnsemblPlants" id="OGLUM04G06100.1">
    <property type="protein sequence ID" value="OGLUM04G06100.1"/>
    <property type="gene ID" value="OGLUM04G06100"/>
</dbReference>
<dbReference type="AlphaFoldDB" id="A0A0D9ZIF4"/>
<protein>
    <submittedName>
        <fullName evidence="2">Uncharacterized protein</fullName>
    </submittedName>
</protein>
<sequence length="284" mass="30268">MDQRTAATPDQRRATTAPVPTDGPALPLLHLHRQTTAHQCIPHPPEPRLPPTAPRWFPLLPEPLRRSTSADGPPQRQSYLILATDQRCRCCASTAGPPRTTASPFRRSGATHGTTLDNAAVVPPTAGAAAALDQRRRTSAPTDHCSAKPPPRSHVPLIPISGVFVFASPCPGSLRGGGGVAVPDRILPMRPWLSRSKSMRALAACRPALRLAGRDRLREMEDAVGAEAARVKCCKCFIRPRLSAGLLAVFAPVLSTADGTRELQQAVAGVLQSGIAKHSKHLTN</sequence>
<accession>A0A0D9ZIF4</accession>
<name>A0A0D9ZIF4_9ORYZ</name>
<feature type="region of interest" description="Disordered" evidence="1">
    <location>
        <begin position="1"/>
        <end position="26"/>
    </location>
</feature>
<evidence type="ECO:0000313" key="2">
    <source>
        <dbReference type="EnsemblPlants" id="OGLUM04G06100.1"/>
    </source>
</evidence>
<organism evidence="2">
    <name type="scientific">Oryza glumipatula</name>
    <dbReference type="NCBI Taxonomy" id="40148"/>
    <lineage>
        <taxon>Eukaryota</taxon>
        <taxon>Viridiplantae</taxon>
        <taxon>Streptophyta</taxon>
        <taxon>Embryophyta</taxon>
        <taxon>Tracheophyta</taxon>
        <taxon>Spermatophyta</taxon>
        <taxon>Magnoliopsida</taxon>
        <taxon>Liliopsida</taxon>
        <taxon>Poales</taxon>
        <taxon>Poaceae</taxon>
        <taxon>BOP clade</taxon>
        <taxon>Oryzoideae</taxon>
        <taxon>Oryzeae</taxon>
        <taxon>Oryzinae</taxon>
        <taxon>Oryza</taxon>
    </lineage>
</organism>